<evidence type="ECO:0000256" key="4">
    <source>
        <dbReference type="ARBA" id="ARBA00023163"/>
    </source>
</evidence>
<dbReference type="EMBL" id="LR031875">
    <property type="protein sequence ID" value="VDD29820.1"/>
    <property type="molecule type" value="Genomic_DNA"/>
</dbReference>
<keyword evidence="5" id="KW-0539">Nucleus</keyword>
<sequence>MPSFNLPSKILCKVIHIHHRQNNCWFGVTYFSVLDYDGTIPDAPVQEPEKCTTCFLETTPTDLHNNEWHFWHIFLKVVTTGQPRRHLLTTGQVGHHFISLVGVRRHMRQQTNIPFVEDGFDHPTRPEE</sequence>
<dbReference type="GO" id="GO:0003677">
    <property type="term" value="F:DNA binding"/>
    <property type="evidence" value="ECO:0007669"/>
    <property type="project" value="UniProtKB-KW"/>
</dbReference>
<dbReference type="GO" id="GO:0005634">
    <property type="term" value="C:nucleus"/>
    <property type="evidence" value="ECO:0007669"/>
    <property type="project" value="UniProtKB-SubCell"/>
</dbReference>
<protein>
    <submittedName>
        <fullName evidence="6">Uncharacterized protein</fullName>
    </submittedName>
</protein>
<organism evidence="6">
    <name type="scientific">Brassica oleracea</name>
    <name type="common">Wild cabbage</name>
    <dbReference type="NCBI Taxonomy" id="3712"/>
    <lineage>
        <taxon>Eukaryota</taxon>
        <taxon>Viridiplantae</taxon>
        <taxon>Streptophyta</taxon>
        <taxon>Embryophyta</taxon>
        <taxon>Tracheophyta</taxon>
        <taxon>Spermatophyta</taxon>
        <taxon>Magnoliopsida</taxon>
        <taxon>eudicotyledons</taxon>
        <taxon>Gunneridae</taxon>
        <taxon>Pentapetalae</taxon>
        <taxon>rosids</taxon>
        <taxon>malvids</taxon>
        <taxon>Brassicales</taxon>
        <taxon>Brassicaceae</taxon>
        <taxon>Brassiceae</taxon>
        <taxon>Brassica</taxon>
    </lineage>
</organism>
<evidence type="ECO:0000256" key="3">
    <source>
        <dbReference type="ARBA" id="ARBA00023125"/>
    </source>
</evidence>
<comment type="subcellular location">
    <subcellularLocation>
        <location evidence="1">Nucleus</location>
    </subcellularLocation>
</comment>
<name>A0A3P6DQL5_BRAOL</name>
<keyword evidence="3" id="KW-0238">DNA-binding</keyword>
<keyword evidence="2" id="KW-0805">Transcription regulation</keyword>
<evidence type="ECO:0000313" key="6">
    <source>
        <dbReference type="EMBL" id="VDD29820.1"/>
    </source>
</evidence>
<evidence type="ECO:0000256" key="1">
    <source>
        <dbReference type="ARBA" id="ARBA00004123"/>
    </source>
</evidence>
<proteinExistence type="predicted"/>
<gene>
    <name evidence="6" type="ORF">BOLC9T55143H</name>
</gene>
<keyword evidence="4" id="KW-0804">Transcription</keyword>
<evidence type="ECO:0000256" key="5">
    <source>
        <dbReference type="ARBA" id="ARBA00023242"/>
    </source>
</evidence>
<dbReference type="InterPro" id="IPR015300">
    <property type="entry name" value="DNA-bd_pseudobarrel_sf"/>
</dbReference>
<accession>A0A3P6DQL5</accession>
<evidence type="ECO:0000256" key="2">
    <source>
        <dbReference type="ARBA" id="ARBA00023015"/>
    </source>
</evidence>
<dbReference type="AlphaFoldDB" id="A0A3P6DQL5"/>
<reference evidence="6" key="1">
    <citation type="submission" date="2018-11" db="EMBL/GenBank/DDBJ databases">
        <authorList>
            <consortium name="Genoscope - CEA"/>
            <person name="William W."/>
        </authorList>
    </citation>
    <scope>NUCLEOTIDE SEQUENCE</scope>
</reference>
<dbReference type="SUPFAM" id="SSF101936">
    <property type="entry name" value="DNA-binding pseudobarrel domain"/>
    <property type="match status" value="1"/>
</dbReference>